<protein>
    <recommendedName>
        <fullName evidence="3">ABC-type branched-subunit amino acid transport system substrate-binding protein</fullName>
    </recommendedName>
</protein>
<reference evidence="2" key="1">
    <citation type="journal article" date="2019" name="Int. J. Syst. Evol. Microbiol.">
        <title>The Global Catalogue of Microorganisms (GCM) 10K type strain sequencing project: providing services to taxonomists for standard genome sequencing and annotation.</title>
        <authorList>
            <consortium name="The Broad Institute Genomics Platform"/>
            <consortium name="The Broad Institute Genome Sequencing Center for Infectious Disease"/>
            <person name="Wu L."/>
            <person name="Ma J."/>
        </authorList>
    </citation>
    <scope>NUCLEOTIDE SEQUENCE [LARGE SCALE GENOMIC DNA]</scope>
    <source>
        <strain evidence="2">CCUG 60214</strain>
    </source>
</reference>
<name>A0ABW3QVZ6_9PSEU</name>
<dbReference type="Gene3D" id="3.40.50.2300">
    <property type="match status" value="1"/>
</dbReference>
<evidence type="ECO:0000313" key="2">
    <source>
        <dbReference type="Proteomes" id="UP001597168"/>
    </source>
</evidence>
<keyword evidence="2" id="KW-1185">Reference proteome</keyword>
<dbReference type="RefSeq" id="WP_380724429.1">
    <property type="nucleotide sequence ID" value="NZ_JBHTLK010000087.1"/>
</dbReference>
<gene>
    <name evidence="1" type="ORF">ACFQ3T_17930</name>
</gene>
<proteinExistence type="predicted"/>
<comment type="caution">
    <text evidence="1">The sequence shown here is derived from an EMBL/GenBank/DDBJ whole genome shotgun (WGS) entry which is preliminary data.</text>
</comment>
<evidence type="ECO:0008006" key="3">
    <source>
        <dbReference type="Google" id="ProtNLM"/>
    </source>
</evidence>
<sequence>MAQSAFRGLYALLSAVKDLSERPRWSRSTRGGLRGDRPLPLLCLINGQVDGFLADLAKLMDGTGPDRIPVVRVDVDEARAASDDRWAGHESESPLLKRNGPLLPLLDELRHRLSADRFGTVRPSRFRRYRLVDWLTGKRLNEGDNRNELTDITHLLRLWHARWERPEAARQAAIEVSASLAAPVRFLVALLFAWHRPLRFWLWTRGARLTGGEPRWLMRQPFMLPGHSTSFTGFAELLTVGRQHDDNLPQLKQLLVHAFLQDLRELYGPGTWRLRRWRRTAYTVVLLDNVREDNGGWELLGLINDVRNQSTEHDPVLVVATSPSLPARLDRRTPQPATEVTDEIRDWYRELPARRQTLRRDARFITVALPSAGEEPGERDRRAWDTFRDLLRPRPVPLPARRSFIAVAVALALVAAGLTGGRWLVARITQDCLPSARAGVATEWVETDNGGECVGYSDSAAQVFGKDERLRTAQLAVFELNREAERLAKASRHRPVVTVVYFAEFTSPTVPDDSAGAITEELTGLLIRQSHDNTEGDLPLLRVVVANGGHEMRQARTVVDRLLAPLFAADSTAMGVVGMGRTVPATESAIGALGDLGIPVVATTLTGQGLAHRSPMYFQLVPGNEKQVALLLGFSAKQGKEVTVYQPAEVAGDSYMRTLRESLKKALGADESWLVTWRGPVRGIEPRCDTPEVARIAYFAGREYDFDGFLDTLFEECGDRTPVVVGNDTTSRFIADGGKRTEKHRGRPMAYVSLAHAVVHRNRTCLSPDRAPADEPSRLCAGLLDLRSGKAGRPAWGEFGRMLQEDATVLPWVGERVGVAYDGAGLFVHAVKENRFKRQRIDAAGVPLAGAAVGPPHRAAIGQELRELSCPADDAVGSSCYKGASGEIGFGADRTGESRPVALLAVADIADLAIVPTCVYALPPEASCPPTP</sequence>
<dbReference type="Proteomes" id="UP001597168">
    <property type="component" value="Unassembled WGS sequence"/>
</dbReference>
<accession>A0ABW3QVZ6</accession>
<organism evidence="1 2">
    <name type="scientific">Saccharothrix hoggarensis</name>
    <dbReference type="NCBI Taxonomy" id="913853"/>
    <lineage>
        <taxon>Bacteria</taxon>
        <taxon>Bacillati</taxon>
        <taxon>Actinomycetota</taxon>
        <taxon>Actinomycetes</taxon>
        <taxon>Pseudonocardiales</taxon>
        <taxon>Pseudonocardiaceae</taxon>
        <taxon>Saccharothrix</taxon>
    </lineage>
</organism>
<evidence type="ECO:0000313" key="1">
    <source>
        <dbReference type="EMBL" id="MFD1149013.1"/>
    </source>
</evidence>
<dbReference type="EMBL" id="JBHTLK010000087">
    <property type="protein sequence ID" value="MFD1149013.1"/>
    <property type="molecule type" value="Genomic_DNA"/>
</dbReference>